<evidence type="ECO:0000313" key="1">
    <source>
        <dbReference type="EMBL" id="AXR06029.1"/>
    </source>
</evidence>
<gene>
    <name evidence="1" type="ORF">D0Y50_06360</name>
</gene>
<organism evidence="1 2">
    <name type="scientific">Salinimonas sediminis</name>
    <dbReference type="NCBI Taxonomy" id="2303538"/>
    <lineage>
        <taxon>Bacteria</taxon>
        <taxon>Pseudomonadati</taxon>
        <taxon>Pseudomonadota</taxon>
        <taxon>Gammaproteobacteria</taxon>
        <taxon>Alteromonadales</taxon>
        <taxon>Alteromonadaceae</taxon>
        <taxon>Alteromonas/Salinimonas group</taxon>
        <taxon>Salinimonas</taxon>
    </lineage>
</organism>
<dbReference type="Proteomes" id="UP000262073">
    <property type="component" value="Chromosome"/>
</dbReference>
<sequence length="60" mass="6705">MVRKYTWVAGEVQLAVLSAIALSGEQLAGTKAIKVKIPQLCAILYLLGDYYLQLYFLRPC</sequence>
<reference evidence="1 2" key="1">
    <citation type="submission" date="2018-08" db="EMBL/GenBank/DDBJ databases">
        <title>Salinimonas sediminis sp. nov., a piezophilic bacterium isolated from a deep-sea sediment sample from the New Britain Trench.</title>
        <authorList>
            <person name="Cao J."/>
        </authorList>
    </citation>
    <scope>NUCLEOTIDE SEQUENCE [LARGE SCALE GENOMIC DNA]</scope>
    <source>
        <strain evidence="1 2">N102</strain>
    </source>
</reference>
<dbReference type="EMBL" id="CP031769">
    <property type="protein sequence ID" value="AXR06029.1"/>
    <property type="molecule type" value="Genomic_DNA"/>
</dbReference>
<evidence type="ECO:0000313" key="2">
    <source>
        <dbReference type="Proteomes" id="UP000262073"/>
    </source>
</evidence>
<dbReference type="KEGG" id="salm:D0Y50_06360"/>
<name>A0A346NKH2_9ALTE</name>
<keyword evidence="2" id="KW-1185">Reference proteome</keyword>
<proteinExistence type="predicted"/>
<dbReference type="AlphaFoldDB" id="A0A346NKH2"/>
<protein>
    <submittedName>
        <fullName evidence="1">Uncharacterized protein</fullName>
    </submittedName>
</protein>
<accession>A0A346NKH2</accession>